<dbReference type="CDD" id="cd09272">
    <property type="entry name" value="RNase_HI_RT_Ty1"/>
    <property type="match status" value="1"/>
</dbReference>
<accession>A0A4D6I9R1</accession>
<protein>
    <submittedName>
        <fullName evidence="1">RNase H</fullName>
    </submittedName>
</protein>
<organism evidence="1">
    <name type="scientific">Digenea simplex</name>
    <name type="common">Marine red alga</name>
    <name type="synonym">Conferva simplex</name>
    <dbReference type="NCBI Taxonomy" id="945030"/>
    <lineage>
        <taxon>Eukaryota</taxon>
        <taxon>Rhodophyta</taxon>
        <taxon>Florideophyceae</taxon>
        <taxon>Rhodymeniophycidae</taxon>
        <taxon>Ceramiales</taxon>
        <taxon>Rhodomelaceae</taxon>
        <taxon>Polysiphonioideae</taxon>
        <taxon>Digenea</taxon>
    </lineage>
</organism>
<sequence length="182" mass="20264">MHTSLILAKRVVRYLSGTASKSIIFASGSINSQPLTAYADADWAGCHETRRSTTGIVIKVNIAPIYWTSKRQSIITLSSAEAEYIALSTCAKQITWMRRLFYELANHTPCKTDSFLPPTILNTDSTSAISLATNTQVSERNNHIEIKAHHIKQLINRGIIEQKYVNKLDQIADILTKSVFGI</sequence>
<dbReference type="AlphaFoldDB" id="A0A4D6I9R1"/>
<evidence type="ECO:0000313" key="1">
    <source>
        <dbReference type="EMBL" id="QCC62382.1"/>
    </source>
</evidence>
<dbReference type="EMBL" id="MK312630">
    <property type="protein sequence ID" value="QCC62382.1"/>
    <property type="molecule type" value="Genomic_DNA"/>
</dbReference>
<dbReference type="PANTHER" id="PTHR11439:SF463">
    <property type="entry name" value="REVERSE TRANSCRIPTASE TY1_COPIA-TYPE DOMAIN-CONTAINING PROTEIN"/>
    <property type="match status" value="1"/>
</dbReference>
<proteinExistence type="predicted"/>
<reference evidence="1" key="1">
    <citation type="submission" date="2018-12" db="EMBL/GenBank/DDBJ databases">
        <title>Scalable biosynthesis of the seaweed neurochemical kainic acid.</title>
        <authorList>
            <person name="Chekan J.R."/>
            <person name="McKinnie S.M.K."/>
            <person name="Moore M.L."/>
            <person name="Poplawski S.G."/>
            <person name="Michael T.P."/>
            <person name="Moore B.S."/>
        </authorList>
    </citation>
    <scope>NUCLEOTIDE SEQUENCE</scope>
</reference>
<gene>
    <name evidence="1" type="primary">rNase</name>
</gene>
<dbReference type="PANTHER" id="PTHR11439">
    <property type="entry name" value="GAG-POL-RELATED RETROTRANSPOSON"/>
    <property type="match status" value="1"/>
</dbReference>
<name>A0A4D6I9R1_DIGSM</name>